<reference evidence="4 7" key="2">
    <citation type="submission" date="2018-07" db="EMBL/GenBank/DDBJ databases">
        <title>The molecular basis for the intramolecular migration of carboxyl group in the catabolism of para-hydroxybenzoate via gentisate.</title>
        <authorList>
            <person name="Zhao H."/>
            <person name="Xu Y."/>
            <person name="Lin S."/>
            <person name="Spain J.C."/>
            <person name="Zhou N.-Y."/>
        </authorList>
    </citation>
    <scope>NUCLEOTIDE SEQUENCE [LARGE SCALE GENOMIC DNA]</scope>
    <source>
        <strain evidence="4 7">PHB-7a</strain>
    </source>
</reference>
<organism evidence="5 6">
    <name type="scientific">Peribacillus butanolivorans</name>
    <dbReference type="NCBI Taxonomy" id="421767"/>
    <lineage>
        <taxon>Bacteria</taxon>
        <taxon>Bacillati</taxon>
        <taxon>Bacillota</taxon>
        <taxon>Bacilli</taxon>
        <taxon>Bacillales</taxon>
        <taxon>Bacillaceae</taxon>
        <taxon>Peribacillus</taxon>
    </lineage>
</organism>
<feature type="domain" description="ATLF-like" evidence="3">
    <location>
        <begin position="50"/>
        <end position="236"/>
    </location>
</feature>
<dbReference type="CDD" id="cd20183">
    <property type="entry name" value="M34_PPEP"/>
    <property type="match status" value="1"/>
</dbReference>
<dbReference type="InterPro" id="IPR014781">
    <property type="entry name" value="Anthrax_toxin_lethal/edema_N/C"/>
</dbReference>
<evidence type="ECO:0000313" key="5">
    <source>
        <dbReference type="EMBL" id="PEJ32185.1"/>
    </source>
</evidence>
<dbReference type="Proteomes" id="UP000260457">
    <property type="component" value="Chromosome"/>
</dbReference>
<dbReference type="PROSITE" id="PS51257">
    <property type="entry name" value="PROKAR_LIPOPROTEIN"/>
    <property type="match status" value="1"/>
</dbReference>
<dbReference type="Gene3D" id="3.40.390.10">
    <property type="entry name" value="Collagenase (Catalytic Domain)"/>
    <property type="match status" value="1"/>
</dbReference>
<reference evidence="5 6" key="1">
    <citation type="submission" date="2017-09" db="EMBL/GenBank/DDBJ databases">
        <title>Large-scale bioinformatics analysis of Bacillus genomes uncovers conserved roles of natural products in bacterial physiology.</title>
        <authorList>
            <consortium name="Agbiome Team Llc"/>
            <person name="Bleich R.M."/>
            <person name="Kirk G.J."/>
            <person name="Santa Maria K.C."/>
            <person name="Allen S.E."/>
            <person name="Farag S."/>
            <person name="Shank E.A."/>
            <person name="Bowers A."/>
        </authorList>
    </citation>
    <scope>NUCLEOTIDE SEQUENCE [LARGE SCALE GENOMIC DNA]</scope>
    <source>
        <strain evidence="5 6">AFS003229</strain>
    </source>
</reference>
<dbReference type="EMBL" id="NUEQ01000025">
    <property type="protein sequence ID" value="PEJ32185.1"/>
    <property type="molecule type" value="Genomic_DNA"/>
</dbReference>
<evidence type="ECO:0000256" key="1">
    <source>
        <dbReference type="ARBA" id="ARBA00004613"/>
    </source>
</evidence>
<gene>
    <name evidence="5" type="ORF">CN689_13730</name>
    <name evidence="4" type="ORF">DTO10_01570</name>
</gene>
<evidence type="ECO:0000256" key="2">
    <source>
        <dbReference type="ARBA" id="ARBA00022525"/>
    </source>
</evidence>
<evidence type="ECO:0000313" key="6">
    <source>
        <dbReference type="Proteomes" id="UP000220106"/>
    </source>
</evidence>
<dbReference type="PROSITE" id="PS51995">
    <property type="entry name" value="ATLF"/>
    <property type="match status" value="1"/>
</dbReference>
<dbReference type="RefSeq" id="WP_098176283.1">
    <property type="nucleotide sequence ID" value="NZ_CP030926.1"/>
</dbReference>
<protein>
    <submittedName>
        <fullName evidence="5">Toxin</fullName>
    </submittedName>
</protein>
<evidence type="ECO:0000259" key="3">
    <source>
        <dbReference type="PROSITE" id="PS51995"/>
    </source>
</evidence>
<dbReference type="InterPro" id="IPR047568">
    <property type="entry name" value="ATLF-like_dom"/>
</dbReference>
<keyword evidence="2" id="KW-0964">Secreted</keyword>
<dbReference type="AlphaFoldDB" id="A0AAX0S370"/>
<comment type="subcellular location">
    <subcellularLocation>
        <location evidence="1">Secreted</location>
    </subcellularLocation>
</comment>
<dbReference type="EMBL" id="CP030926">
    <property type="protein sequence ID" value="AXN37215.1"/>
    <property type="molecule type" value="Genomic_DNA"/>
</dbReference>
<name>A0AAX0S370_9BACI</name>
<sequence length="236" mass="27027">MKYKNWIAILVLFACFLSMLSLSLAKAEGVKWRNLTKDNPLRQAEILQDNKELQSLFLFPEEDFDEQEALRIVETIDALPHSLLLKTVDHGVRMKLFNGNLTENQSAAYLKGKAPRGYLNKDTTWDSVPGMGGSYTVLVKIGASDKGSGHGSVNLELHELAHSIDNIVYDGIREDIDYLRIWGKEVDVLFPGQSYFLNYPEEYFAETFAMFYVNFDQNQLLRQKAPETYNFIKQLD</sequence>
<dbReference type="SUPFAM" id="SSF55486">
    <property type="entry name" value="Metalloproteases ('zincins'), catalytic domain"/>
    <property type="match status" value="1"/>
</dbReference>
<evidence type="ECO:0000313" key="7">
    <source>
        <dbReference type="Proteomes" id="UP000260457"/>
    </source>
</evidence>
<evidence type="ECO:0000313" key="4">
    <source>
        <dbReference type="EMBL" id="AXN37215.1"/>
    </source>
</evidence>
<dbReference type="GO" id="GO:0005576">
    <property type="term" value="C:extracellular region"/>
    <property type="evidence" value="ECO:0007669"/>
    <property type="project" value="UniProtKB-SubCell"/>
</dbReference>
<dbReference type="KEGG" id="pbut:DTO10_01570"/>
<accession>A0AAX0S370</accession>
<dbReference type="GeneID" id="97410514"/>
<dbReference type="GO" id="GO:0008237">
    <property type="term" value="F:metallopeptidase activity"/>
    <property type="evidence" value="ECO:0007669"/>
    <property type="project" value="InterPro"/>
</dbReference>
<dbReference type="Proteomes" id="UP000220106">
    <property type="component" value="Unassembled WGS sequence"/>
</dbReference>
<keyword evidence="7" id="KW-1185">Reference proteome</keyword>
<dbReference type="InterPro" id="IPR024079">
    <property type="entry name" value="MetalloPept_cat_dom_sf"/>
</dbReference>
<dbReference type="Pfam" id="PF07737">
    <property type="entry name" value="ATLF"/>
    <property type="match status" value="1"/>
</dbReference>
<proteinExistence type="predicted"/>